<accession>A0A3L6RIU5</accession>
<sequence>MLSNLATSNLEAIDAICLLPHIVEKTFTHVHYTPPACPLPSLVEAVCLLHALASSSDAPCHAHTSPSSTRRLRVLLPVCCRRRTPPVHSHAA</sequence>
<comment type="caution">
    <text evidence="1">The sequence shown here is derived from an EMBL/GenBank/DDBJ whole genome shotgun (WGS) entry which is preliminary data.</text>
</comment>
<name>A0A3L6RIU5_PANMI</name>
<dbReference type="EMBL" id="PQIB02000008">
    <property type="protein sequence ID" value="RLN04439.1"/>
    <property type="molecule type" value="Genomic_DNA"/>
</dbReference>
<protein>
    <submittedName>
        <fullName evidence="1">Uncharacterized protein</fullName>
    </submittedName>
</protein>
<dbReference type="AlphaFoldDB" id="A0A3L6RIU5"/>
<evidence type="ECO:0000313" key="2">
    <source>
        <dbReference type="Proteomes" id="UP000275267"/>
    </source>
</evidence>
<dbReference type="Proteomes" id="UP000275267">
    <property type="component" value="Unassembled WGS sequence"/>
</dbReference>
<proteinExistence type="predicted"/>
<evidence type="ECO:0000313" key="1">
    <source>
        <dbReference type="EMBL" id="RLN04439.1"/>
    </source>
</evidence>
<gene>
    <name evidence="1" type="ORF">C2845_PM13G10870</name>
</gene>
<keyword evidence="2" id="KW-1185">Reference proteome</keyword>
<reference evidence="2" key="1">
    <citation type="journal article" date="2019" name="Nat. Commun.">
        <title>The genome of broomcorn millet.</title>
        <authorList>
            <person name="Zou C."/>
            <person name="Miki D."/>
            <person name="Li D."/>
            <person name="Tang Q."/>
            <person name="Xiao L."/>
            <person name="Rajput S."/>
            <person name="Deng P."/>
            <person name="Jia W."/>
            <person name="Huang R."/>
            <person name="Zhang M."/>
            <person name="Sun Y."/>
            <person name="Hu J."/>
            <person name="Fu X."/>
            <person name="Schnable P.S."/>
            <person name="Li F."/>
            <person name="Zhang H."/>
            <person name="Feng B."/>
            <person name="Zhu X."/>
            <person name="Liu R."/>
            <person name="Schnable J.C."/>
            <person name="Zhu J.-K."/>
            <person name="Zhang H."/>
        </authorList>
    </citation>
    <scope>NUCLEOTIDE SEQUENCE [LARGE SCALE GENOMIC DNA]</scope>
</reference>
<organism evidence="1 2">
    <name type="scientific">Panicum miliaceum</name>
    <name type="common">Proso millet</name>
    <name type="synonym">Broomcorn millet</name>
    <dbReference type="NCBI Taxonomy" id="4540"/>
    <lineage>
        <taxon>Eukaryota</taxon>
        <taxon>Viridiplantae</taxon>
        <taxon>Streptophyta</taxon>
        <taxon>Embryophyta</taxon>
        <taxon>Tracheophyta</taxon>
        <taxon>Spermatophyta</taxon>
        <taxon>Magnoliopsida</taxon>
        <taxon>Liliopsida</taxon>
        <taxon>Poales</taxon>
        <taxon>Poaceae</taxon>
        <taxon>PACMAD clade</taxon>
        <taxon>Panicoideae</taxon>
        <taxon>Panicodae</taxon>
        <taxon>Paniceae</taxon>
        <taxon>Panicinae</taxon>
        <taxon>Panicum</taxon>
        <taxon>Panicum sect. Panicum</taxon>
    </lineage>
</organism>